<dbReference type="Pfam" id="PF02775">
    <property type="entry name" value="TPP_enzyme_C"/>
    <property type="match status" value="1"/>
</dbReference>
<dbReference type="GO" id="GO:0000287">
    <property type="term" value="F:magnesium ion binding"/>
    <property type="evidence" value="ECO:0007669"/>
    <property type="project" value="InterPro"/>
</dbReference>
<dbReference type="Gene3D" id="3.40.50.1220">
    <property type="entry name" value="TPP-binding domain"/>
    <property type="match status" value="1"/>
</dbReference>
<dbReference type="InterPro" id="IPR012000">
    <property type="entry name" value="Thiamin_PyroP_enz_cen_dom"/>
</dbReference>
<feature type="domain" description="Thiamine pyrophosphate enzyme N-terminal TPP-binding" evidence="7">
    <location>
        <begin position="16"/>
        <end position="115"/>
    </location>
</feature>
<evidence type="ECO:0000259" key="5">
    <source>
        <dbReference type="Pfam" id="PF00205"/>
    </source>
</evidence>
<protein>
    <submittedName>
        <fullName evidence="8">Acetolactate synthase-1/2/3 large subunit</fullName>
        <ecNumber evidence="8">2.2.1.6</ecNumber>
    </submittedName>
</protein>
<comment type="caution">
    <text evidence="8">The sequence shown here is derived from an EMBL/GenBank/DDBJ whole genome shotgun (WGS) entry which is preliminary data.</text>
</comment>
<evidence type="ECO:0000259" key="7">
    <source>
        <dbReference type="Pfam" id="PF02776"/>
    </source>
</evidence>
<name>A0A7W9FCT7_9MICO</name>
<dbReference type="InterPro" id="IPR029035">
    <property type="entry name" value="DHS-like_NAD/FAD-binding_dom"/>
</dbReference>
<feature type="domain" description="Thiamine pyrophosphate enzyme TPP-binding" evidence="6">
    <location>
        <begin position="404"/>
        <end position="540"/>
    </location>
</feature>
<comment type="cofactor">
    <cofactor evidence="1">
        <name>thiamine diphosphate</name>
        <dbReference type="ChEBI" id="CHEBI:58937"/>
    </cofactor>
</comment>
<comment type="similarity">
    <text evidence="2 4">Belongs to the TPP enzyme family.</text>
</comment>
<keyword evidence="3 4" id="KW-0786">Thiamine pyrophosphate</keyword>
<feature type="domain" description="Thiamine pyrophosphate enzyme central" evidence="5">
    <location>
        <begin position="205"/>
        <end position="329"/>
    </location>
</feature>
<dbReference type="InterPro" id="IPR000399">
    <property type="entry name" value="TPP-bd_CS"/>
</dbReference>
<dbReference type="Pfam" id="PF02776">
    <property type="entry name" value="TPP_enzyme_N"/>
    <property type="match status" value="1"/>
</dbReference>
<dbReference type="SUPFAM" id="SSF52467">
    <property type="entry name" value="DHS-like NAD/FAD-binding domain"/>
    <property type="match status" value="1"/>
</dbReference>
<dbReference type="InterPro" id="IPR011766">
    <property type="entry name" value="TPP_enzyme_TPP-bd"/>
</dbReference>
<evidence type="ECO:0000256" key="4">
    <source>
        <dbReference type="RuleBase" id="RU362132"/>
    </source>
</evidence>
<dbReference type="InterPro" id="IPR045229">
    <property type="entry name" value="TPP_enz"/>
</dbReference>
<dbReference type="InterPro" id="IPR029061">
    <property type="entry name" value="THDP-binding"/>
</dbReference>
<dbReference type="Proteomes" id="UP000517712">
    <property type="component" value="Unassembled WGS sequence"/>
</dbReference>
<evidence type="ECO:0000313" key="9">
    <source>
        <dbReference type="Proteomes" id="UP000517712"/>
    </source>
</evidence>
<dbReference type="CDD" id="cd00568">
    <property type="entry name" value="TPP_enzymes"/>
    <property type="match status" value="1"/>
</dbReference>
<evidence type="ECO:0000256" key="1">
    <source>
        <dbReference type="ARBA" id="ARBA00001964"/>
    </source>
</evidence>
<dbReference type="Pfam" id="PF00205">
    <property type="entry name" value="TPP_enzyme_M"/>
    <property type="match status" value="1"/>
</dbReference>
<dbReference type="GO" id="GO:0005948">
    <property type="term" value="C:acetolactate synthase complex"/>
    <property type="evidence" value="ECO:0007669"/>
    <property type="project" value="TreeGrafter"/>
</dbReference>
<sequence>MTDIGPVGHTHQHRVTVARAVMSLIAAYGVDTVFGIPGTHNIELYRPLQELGLRTVTTRHEQGAVFAADGWSSTRGIPGVVITTSGPGLLNALSAAGTAWAESRPLLLLSPGRERGLPIERSGALHETKDPLGATASVLSWSRRAESASEAIDAVHDAFRFFRCARPGPVHVELPLDLLTEAWSAALPQPRRIEAAPLPPHPEVHRASEILSAAARPAILAGGGSASAGSSLQTLAERLGAPVVTTVNGKGVISERHPLVVGSDIRLPAVQSLLSSADVLLVVGSDIGDAELWGGSITPEKIIRVDIDPAQTRRLLDPAVVLVGDAEVIIPLILQDSSLSDAARLSGTARECWTDVAALRDEVSQMTRRSHPELSRIVDEVATVLPVDAIIAGDSSQVTYLATSTLFRSVQAGQLLYMPTYATLGYGLPAALGAKIAAPERTVVGLIGDGALMFSVQEFVTAVEQRLCLPIVCVDNGGYGEIRDNMTDAGMTPVGVDLVQPDWAALGSALRGRGCVATPDSVGDAVRDALQHLLPTLIHVRVEHSG</sequence>
<dbReference type="Gene3D" id="3.40.50.970">
    <property type="match status" value="2"/>
</dbReference>
<dbReference type="GO" id="GO:0050660">
    <property type="term" value="F:flavin adenine dinucleotide binding"/>
    <property type="evidence" value="ECO:0007669"/>
    <property type="project" value="TreeGrafter"/>
</dbReference>
<gene>
    <name evidence="8" type="ORF">HD600_001071</name>
</gene>
<evidence type="ECO:0000256" key="2">
    <source>
        <dbReference type="ARBA" id="ARBA00007812"/>
    </source>
</evidence>
<keyword evidence="9" id="KW-1185">Reference proteome</keyword>
<dbReference type="AlphaFoldDB" id="A0A7W9FCT7"/>
<evidence type="ECO:0000256" key="3">
    <source>
        <dbReference type="ARBA" id="ARBA00023052"/>
    </source>
</evidence>
<dbReference type="SUPFAM" id="SSF52518">
    <property type="entry name" value="Thiamin diphosphate-binding fold (THDP-binding)"/>
    <property type="match status" value="2"/>
</dbReference>
<proteinExistence type="inferred from homology"/>
<dbReference type="PANTHER" id="PTHR18968">
    <property type="entry name" value="THIAMINE PYROPHOSPHATE ENZYMES"/>
    <property type="match status" value="1"/>
</dbReference>
<dbReference type="EMBL" id="JACHMU010000001">
    <property type="protein sequence ID" value="MBB5742574.1"/>
    <property type="molecule type" value="Genomic_DNA"/>
</dbReference>
<accession>A0A7W9FCT7</accession>
<dbReference type="EC" id="2.2.1.6" evidence="8"/>
<dbReference type="GO" id="GO:0009099">
    <property type="term" value="P:L-valine biosynthetic process"/>
    <property type="evidence" value="ECO:0007669"/>
    <property type="project" value="TreeGrafter"/>
</dbReference>
<reference evidence="8 9" key="1">
    <citation type="submission" date="2020-08" db="EMBL/GenBank/DDBJ databases">
        <title>Sequencing the genomes of 1000 actinobacteria strains.</title>
        <authorList>
            <person name="Klenk H.-P."/>
        </authorList>
    </citation>
    <scope>NUCLEOTIDE SEQUENCE [LARGE SCALE GENOMIC DNA]</scope>
    <source>
        <strain evidence="8 9">DSM 24823</strain>
    </source>
</reference>
<dbReference type="GO" id="GO:0009097">
    <property type="term" value="P:isoleucine biosynthetic process"/>
    <property type="evidence" value="ECO:0007669"/>
    <property type="project" value="TreeGrafter"/>
</dbReference>
<keyword evidence="8" id="KW-0808">Transferase</keyword>
<dbReference type="PANTHER" id="PTHR18968:SF13">
    <property type="entry name" value="ACETOLACTATE SYNTHASE CATALYTIC SUBUNIT, MITOCHONDRIAL"/>
    <property type="match status" value="1"/>
</dbReference>
<dbReference type="PROSITE" id="PS00187">
    <property type="entry name" value="TPP_ENZYMES"/>
    <property type="match status" value="1"/>
</dbReference>
<dbReference type="GO" id="GO:0003984">
    <property type="term" value="F:acetolactate synthase activity"/>
    <property type="evidence" value="ECO:0007669"/>
    <property type="project" value="UniProtKB-EC"/>
</dbReference>
<evidence type="ECO:0000259" key="6">
    <source>
        <dbReference type="Pfam" id="PF02775"/>
    </source>
</evidence>
<dbReference type="InterPro" id="IPR012001">
    <property type="entry name" value="Thiamin_PyroP_enz_TPP-bd_dom"/>
</dbReference>
<evidence type="ECO:0000313" key="8">
    <source>
        <dbReference type="EMBL" id="MBB5742574.1"/>
    </source>
</evidence>
<dbReference type="GO" id="GO:0030976">
    <property type="term" value="F:thiamine pyrophosphate binding"/>
    <property type="evidence" value="ECO:0007669"/>
    <property type="project" value="InterPro"/>
</dbReference>
<dbReference type="RefSeq" id="WP_184282086.1">
    <property type="nucleotide sequence ID" value="NZ_BAAAPG010000001.1"/>
</dbReference>
<dbReference type="CDD" id="cd07035">
    <property type="entry name" value="TPP_PYR_POX_like"/>
    <property type="match status" value="1"/>
</dbReference>
<organism evidence="8 9">
    <name type="scientific">Microbacterium ginsengiterrae</name>
    <dbReference type="NCBI Taxonomy" id="546115"/>
    <lineage>
        <taxon>Bacteria</taxon>
        <taxon>Bacillati</taxon>
        <taxon>Actinomycetota</taxon>
        <taxon>Actinomycetes</taxon>
        <taxon>Micrococcales</taxon>
        <taxon>Microbacteriaceae</taxon>
        <taxon>Microbacterium</taxon>
    </lineage>
</organism>